<sequence>MLILIHKAKEVRGQCRHHPSFTSSSPSLSQLYEDSAKMPNPPGPAYLVQHVLPYVIGPSGGVYLLFKTLQDRPELGTPAVPTWAITTLSALAVPGAFVLKRYYKRYLAKKRAAALGAELIPEVVLTGVKGPNVLGIPVMRAVVESFKNGYPAEVFLDWAQTYGNVFQLPFPTDSRIITFEPDHIKAVLATQFENFDKGPIFIGQMGSMLGSGVFNSDGDMWKFHRSMTRPFFTRERISDFEIFDKHAEKSLKIAQSRLSEGHAFDVQDLMGRFTLDSATEFLFGYDVQSLEAGLAYPPTSGKPNSPEFASHPSNAFFNAFVEGQTIIADRTRLGAQWPLAEFWKDTATNHRAIVDGFVEPLLAKALANRKVDEKSTEDETTLLAHLVQHTQDKNILKDELVNLLVAGRDTTATTLTFAFYMLAEHPDIADRLRTEIVSKLGYSRGPTYDDMRELKYLRAFINEVLRLYPPVPFDSRYSTKETVWHSKTADGPKTHYIPPNTRLLYSTIYMQRRTDLWGPDAEEFDPDRFIDERLHKYLTPNPYIFCPFNAGPRICLGQQFAYHEASYFLIRLLQRFTNFSLAPDAMLDEFKPREHWAVKRTGVIAREKIWPSSHLTLYVKGGLWGKMDELKPE</sequence>
<evidence type="ECO:0000256" key="2">
    <source>
        <dbReference type="ARBA" id="ARBA00010617"/>
    </source>
</evidence>
<dbReference type="EMBL" id="ML210204">
    <property type="protein sequence ID" value="TFK24241.1"/>
    <property type="molecule type" value="Genomic_DNA"/>
</dbReference>
<dbReference type="PRINTS" id="PR00463">
    <property type="entry name" value="EP450I"/>
</dbReference>
<evidence type="ECO:0000256" key="5">
    <source>
        <dbReference type="ARBA" id="ARBA00023002"/>
    </source>
</evidence>
<dbReference type="PROSITE" id="PS00086">
    <property type="entry name" value="CYTOCHROME_P450"/>
    <property type="match status" value="1"/>
</dbReference>
<dbReference type="InterPro" id="IPR002401">
    <property type="entry name" value="Cyt_P450_E_grp-I"/>
</dbReference>
<comment type="similarity">
    <text evidence="2 9">Belongs to the cytochrome P450 family.</text>
</comment>
<dbReference type="GO" id="GO:0005506">
    <property type="term" value="F:iron ion binding"/>
    <property type="evidence" value="ECO:0007669"/>
    <property type="project" value="InterPro"/>
</dbReference>
<gene>
    <name evidence="10" type="ORF">FA15DRAFT_669782</name>
</gene>
<evidence type="ECO:0000313" key="10">
    <source>
        <dbReference type="EMBL" id="TFK24241.1"/>
    </source>
</evidence>
<feature type="binding site" description="axial binding residue" evidence="8">
    <location>
        <position position="555"/>
    </location>
    <ligand>
        <name>heme</name>
        <dbReference type="ChEBI" id="CHEBI:30413"/>
    </ligand>
    <ligandPart>
        <name>Fe</name>
        <dbReference type="ChEBI" id="CHEBI:18248"/>
    </ligandPart>
</feature>
<organism evidence="10 11">
    <name type="scientific">Coprinopsis marcescibilis</name>
    <name type="common">Agaric fungus</name>
    <name type="synonym">Psathyrella marcescibilis</name>
    <dbReference type="NCBI Taxonomy" id="230819"/>
    <lineage>
        <taxon>Eukaryota</taxon>
        <taxon>Fungi</taxon>
        <taxon>Dikarya</taxon>
        <taxon>Basidiomycota</taxon>
        <taxon>Agaricomycotina</taxon>
        <taxon>Agaricomycetes</taxon>
        <taxon>Agaricomycetidae</taxon>
        <taxon>Agaricales</taxon>
        <taxon>Agaricineae</taxon>
        <taxon>Psathyrellaceae</taxon>
        <taxon>Coprinopsis</taxon>
    </lineage>
</organism>
<dbReference type="GO" id="GO:0020037">
    <property type="term" value="F:heme binding"/>
    <property type="evidence" value="ECO:0007669"/>
    <property type="project" value="InterPro"/>
</dbReference>
<evidence type="ECO:0000313" key="11">
    <source>
        <dbReference type="Proteomes" id="UP000307440"/>
    </source>
</evidence>
<keyword evidence="4 8" id="KW-0479">Metal-binding</keyword>
<keyword evidence="7 9" id="KW-0503">Monooxygenase</keyword>
<evidence type="ECO:0000256" key="3">
    <source>
        <dbReference type="ARBA" id="ARBA00022617"/>
    </source>
</evidence>
<keyword evidence="11" id="KW-1185">Reference proteome</keyword>
<evidence type="ECO:0000256" key="6">
    <source>
        <dbReference type="ARBA" id="ARBA00023004"/>
    </source>
</evidence>
<keyword evidence="6 8" id="KW-0408">Iron</keyword>
<evidence type="ECO:0000256" key="1">
    <source>
        <dbReference type="ARBA" id="ARBA00001971"/>
    </source>
</evidence>
<dbReference type="Proteomes" id="UP000307440">
    <property type="component" value="Unassembled WGS sequence"/>
</dbReference>
<dbReference type="AlphaFoldDB" id="A0A5C3KUD4"/>
<dbReference type="InterPro" id="IPR047146">
    <property type="entry name" value="Cyt_P450_E_CYP52_fungi"/>
</dbReference>
<dbReference type="InterPro" id="IPR017972">
    <property type="entry name" value="Cyt_P450_CS"/>
</dbReference>
<protein>
    <submittedName>
        <fullName evidence="10">Cytochrome P450</fullName>
    </submittedName>
</protein>
<dbReference type="PRINTS" id="PR00385">
    <property type="entry name" value="P450"/>
</dbReference>
<comment type="cofactor">
    <cofactor evidence="1 8">
        <name>heme</name>
        <dbReference type="ChEBI" id="CHEBI:30413"/>
    </cofactor>
</comment>
<dbReference type="STRING" id="230819.A0A5C3KUD4"/>
<dbReference type="SUPFAM" id="SSF48264">
    <property type="entry name" value="Cytochrome P450"/>
    <property type="match status" value="1"/>
</dbReference>
<dbReference type="GO" id="GO:0004497">
    <property type="term" value="F:monooxygenase activity"/>
    <property type="evidence" value="ECO:0007669"/>
    <property type="project" value="UniProtKB-KW"/>
</dbReference>
<evidence type="ECO:0000256" key="9">
    <source>
        <dbReference type="RuleBase" id="RU000461"/>
    </source>
</evidence>
<evidence type="ECO:0000256" key="4">
    <source>
        <dbReference type="ARBA" id="ARBA00022723"/>
    </source>
</evidence>
<dbReference type="Pfam" id="PF00067">
    <property type="entry name" value="p450"/>
    <property type="match status" value="1"/>
</dbReference>
<dbReference type="Gene3D" id="1.10.630.10">
    <property type="entry name" value="Cytochrome P450"/>
    <property type="match status" value="1"/>
</dbReference>
<name>A0A5C3KUD4_COPMA</name>
<dbReference type="InterPro" id="IPR036396">
    <property type="entry name" value="Cyt_P450_sf"/>
</dbReference>
<evidence type="ECO:0000256" key="8">
    <source>
        <dbReference type="PIRSR" id="PIRSR602401-1"/>
    </source>
</evidence>
<dbReference type="PANTHER" id="PTHR24287">
    <property type="entry name" value="P450, PUTATIVE (EUROFUNG)-RELATED"/>
    <property type="match status" value="1"/>
</dbReference>
<keyword evidence="3 8" id="KW-0349">Heme</keyword>
<dbReference type="GO" id="GO:0016705">
    <property type="term" value="F:oxidoreductase activity, acting on paired donors, with incorporation or reduction of molecular oxygen"/>
    <property type="evidence" value="ECO:0007669"/>
    <property type="project" value="InterPro"/>
</dbReference>
<dbReference type="OrthoDB" id="1470350at2759"/>
<accession>A0A5C3KUD4</accession>
<reference evidence="10 11" key="1">
    <citation type="journal article" date="2019" name="Nat. Ecol. Evol.">
        <title>Megaphylogeny resolves global patterns of mushroom evolution.</title>
        <authorList>
            <person name="Varga T."/>
            <person name="Krizsan K."/>
            <person name="Foldi C."/>
            <person name="Dima B."/>
            <person name="Sanchez-Garcia M."/>
            <person name="Sanchez-Ramirez S."/>
            <person name="Szollosi G.J."/>
            <person name="Szarkandi J.G."/>
            <person name="Papp V."/>
            <person name="Albert L."/>
            <person name="Andreopoulos W."/>
            <person name="Angelini C."/>
            <person name="Antonin V."/>
            <person name="Barry K.W."/>
            <person name="Bougher N.L."/>
            <person name="Buchanan P."/>
            <person name="Buyck B."/>
            <person name="Bense V."/>
            <person name="Catcheside P."/>
            <person name="Chovatia M."/>
            <person name="Cooper J."/>
            <person name="Damon W."/>
            <person name="Desjardin D."/>
            <person name="Finy P."/>
            <person name="Geml J."/>
            <person name="Haridas S."/>
            <person name="Hughes K."/>
            <person name="Justo A."/>
            <person name="Karasinski D."/>
            <person name="Kautmanova I."/>
            <person name="Kiss B."/>
            <person name="Kocsube S."/>
            <person name="Kotiranta H."/>
            <person name="LaButti K.M."/>
            <person name="Lechner B.E."/>
            <person name="Liimatainen K."/>
            <person name="Lipzen A."/>
            <person name="Lukacs Z."/>
            <person name="Mihaltcheva S."/>
            <person name="Morgado L.N."/>
            <person name="Niskanen T."/>
            <person name="Noordeloos M.E."/>
            <person name="Ohm R.A."/>
            <person name="Ortiz-Santana B."/>
            <person name="Ovrebo C."/>
            <person name="Racz N."/>
            <person name="Riley R."/>
            <person name="Savchenko A."/>
            <person name="Shiryaev A."/>
            <person name="Soop K."/>
            <person name="Spirin V."/>
            <person name="Szebenyi C."/>
            <person name="Tomsovsky M."/>
            <person name="Tulloss R.E."/>
            <person name="Uehling J."/>
            <person name="Grigoriev I.V."/>
            <person name="Vagvolgyi C."/>
            <person name="Papp T."/>
            <person name="Martin F.M."/>
            <person name="Miettinen O."/>
            <person name="Hibbett D.S."/>
            <person name="Nagy L.G."/>
        </authorList>
    </citation>
    <scope>NUCLEOTIDE SEQUENCE [LARGE SCALE GENOMIC DNA]</scope>
    <source>
        <strain evidence="10 11">CBS 121175</strain>
    </source>
</reference>
<proteinExistence type="inferred from homology"/>
<dbReference type="CDD" id="cd11063">
    <property type="entry name" value="CYP52"/>
    <property type="match status" value="1"/>
</dbReference>
<dbReference type="InterPro" id="IPR001128">
    <property type="entry name" value="Cyt_P450"/>
</dbReference>
<evidence type="ECO:0000256" key="7">
    <source>
        <dbReference type="ARBA" id="ARBA00023033"/>
    </source>
</evidence>
<dbReference type="PANTHER" id="PTHR24287:SF1">
    <property type="entry name" value="P450, PUTATIVE (EUROFUNG)-RELATED"/>
    <property type="match status" value="1"/>
</dbReference>
<keyword evidence="5 9" id="KW-0560">Oxidoreductase</keyword>